<organism evidence="3 4">
    <name type="scientific">Heligmosomoides polygyrus</name>
    <name type="common">Parasitic roundworm</name>
    <dbReference type="NCBI Taxonomy" id="6339"/>
    <lineage>
        <taxon>Eukaryota</taxon>
        <taxon>Metazoa</taxon>
        <taxon>Ecdysozoa</taxon>
        <taxon>Nematoda</taxon>
        <taxon>Chromadorea</taxon>
        <taxon>Rhabditida</taxon>
        <taxon>Rhabditina</taxon>
        <taxon>Rhabditomorpha</taxon>
        <taxon>Strongyloidea</taxon>
        <taxon>Heligmosomidae</taxon>
        <taxon>Heligmosomoides</taxon>
    </lineage>
</organism>
<name>A0A183GS25_HELPZ</name>
<dbReference type="WBParaSite" id="HPBE_0002549501-mRNA-1">
    <property type="protein sequence ID" value="HPBE_0002549501-mRNA-1"/>
    <property type="gene ID" value="HPBE_0002549501"/>
</dbReference>
<keyword evidence="3" id="KW-1185">Reference proteome</keyword>
<evidence type="ECO:0000313" key="4">
    <source>
        <dbReference type="WBParaSite" id="HPBE_0002549501-mRNA-1"/>
    </source>
</evidence>
<accession>A0A3P8I0I7</accession>
<dbReference type="AlphaFoldDB" id="A0A183GS25"/>
<accession>A0A183GS25</accession>
<evidence type="ECO:0000313" key="2">
    <source>
        <dbReference type="EMBL" id="VDP51673.1"/>
    </source>
</evidence>
<evidence type="ECO:0000256" key="1">
    <source>
        <dbReference type="SAM" id="Coils"/>
    </source>
</evidence>
<sequence length="345" mass="37754">MSGATDIRIDDIERMMLEDLLQAEKIFMEARVVRLMTKVDEIGNKGPAQVRDVIDKVSIPLARLRKIPAKVRQVAEAKSKRGYKELLKGTSEQIEAQCGALEERLGELLQLGAELFSLKVLAKEARNGLGQKLAARGILVAQHSSASAMPCARTEQTENTGGAPVHGRAKAPVFNDVLYRPGFHLVAAAQSKRLEETKDCAQRSAERAKETPTDLIEPEREPKIFTAALSRWLCGATKADGLQEDLVSIIPLQVLVDALQNGFDLNADVEEIYLDKSKQVYDAPGNPMSLKGAVRLTTVTVAERLCLKSGETKDVSLCCDKMKQDGVLRSSGEILPDTEGQRAQH</sequence>
<dbReference type="EMBL" id="UZAH01038015">
    <property type="protein sequence ID" value="VDP51673.1"/>
    <property type="molecule type" value="Genomic_DNA"/>
</dbReference>
<dbReference type="Proteomes" id="UP000050761">
    <property type="component" value="Unassembled WGS sequence"/>
</dbReference>
<dbReference type="OrthoDB" id="5871389at2759"/>
<reference evidence="4" key="2">
    <citation type="submission" date="2019-09" db="UniProtKB">
        <authorList>
            <consortium name="WormBaseParasite"/>
        </authorList>
    </citation>
    <scope>IDENTIFICATION</scope>
</reference>
<feature type="coiled-coil region" evidence="1">
    <location>
        <begin position="84"/>
        <end position="111"/>
    </location>
</feature>
<keyword evidence="1" id="KW-0175">Coiled coil</keyword>
<evidence type="ECO:0000313" key="3">
    <source>
        <dbReference type="Proteomes" id="UP000050761"/>
    </source>
</evidence>
<gene>
    <name evidence="2" type="ORF">HPBE_LOCUS25495</name>
</gene>
<protein>
    <submittedName>
        <fullName evidence="4">SKA2 domain-containing protein</fullName>
    </submittedName>
</protein>
<reference evidence="2 3" key="1">
    <citation type="submission" date="2018-11" db="EMBL/GenBank/DDBJ databases">
        <authorList>
            <consortium name="Pathogen Informatics"/>
        </authorList>
    </citation>
    <scope>NUCLEOTIDE SEQUENCE [LARGE SCALE GENOMIC DNA]</scope>
</reference>
<proteinExistence type="predicted"/>